<dbReference type="EMBL" id="LGSZ01000040">
    <property type="protein sequence ID" value="KPH80451.1"/>
    <property type="molecule type" value="Genomic_DNA"/>
</dbReference>
<name>A0A0N1F4K6_9HYPH</name>
<evidence type="ECO:0000313" key="2">
    <source>
        <dbReference type="Proteomes" id="UP000037822"/>
    </source>
</evidence>
<protein>
    <submittedName>
        <fullName evidence="1">Uncharacterized protein</fullName>
    </submittedName>
</protein>
<dbReference type="Proteomes" id="UP000037822">
    <property type="component" value="Unassembled WGS sequence"/>
</dbReference>
<dbReference type="OrthoDB" id="7269965at2"/>
<proteinExistence type="predicted"/>
<dbReference type="RefSeq" id="WP_054209236.1">
    <property type="nucleotide sequence ID" value="NZ_LGSZ01000040.1"/>
</dbReference>
<dbReference type="PATRIC" id="fig|1526658.3.peg.3762"/>
<dbReference type="AlphaFoldDB" id="A0A0N1F4K6"/>
<reference evidence="1 2" key="1">
    <citation type="submission" date="2015-07" db="EMBL/GenBank/DDBJ databases">
        <title>Whole genome sequencing of Bosea vaviloviae isolated from cave pool.</title>
        <authorList>
            <person name="Tan N.E.H."/>
            <person name="Lee Y.P."/>
            <person name="Gan H.M."/>
            <person name="Barton H."/>
            <person name="Savka M.A."/>
        </authorList>
    </citation>
    <scope>NUCLEOTIDE SEQUENCE [LARGE SCALE GENOMIC DNA]</scope>
    <source>
        <strain evidence="1 2">SD260</strain>
    </source>
</reference>
<comment type="caution">
    <text evidence="1">The sequence shown here is derived from an EMBL/GenBank/DDBJ whole genome shotgun (WGS) entry which is preliminary data.</text>
</comment>
<sequence>MSEARSLTPLSETDYEAIESAVMETARGRWFMAEFAKRNRQADTMQLLGAIGRIERVVGIGQPEQAADADISEAAALIADLRIDLERISGKADERASGLAARIATAAGRIVHATESMQEAAWSLREAGANEALCDMLDQRAAEISAATMIVDGTVQQIDKIADTIAMLDSSLRAVAGLSTDARAAAEAFPSSSYRTMDLTPRKAASLNGYDDVDIIDIEDHAPASAMSHSAVTDVLGDMAPRIGSIHPLDDDIVFLEPADEATADATEQPSQVAAFQQRIVDELPALAASPALGSEAGLRELEALPADKKLVYFA</sequence>
<accession>A0A0N1F4K6</accession>
<keyword evidence="2" id="KW-1185">Reference proteome</keyword>
<gene>
    <name evidence="1" type="ORF">AE618_11670</name>
</gene>
<organism evidence="1 2">
    <name type="scientific">Bosea vaviloviae</name>
    <dbReference type="NCBI Taxonomy" id="1526658"/>
    <lineage>
        <taxon>Bacteria</taxon>
        <taxon>Pseudomonadati</taxon>
        <taxon>Pseudomonadota</taxon>
        <taxon>Alphaproteobacteria</taxon>
        <taxon>Hyphomicrobiales</taxon>
        <taxon>Boseaceae</taxon>
        <taxon>Bosea</taxon>
    </lineage>
</organism>
<evidence type="ECO:0000313" key="1">
    <source>
        <dbReference type="EMBL" id="KPH80451.1"/>
    </source>
</evidence>